<feature type="transmembrane region" description="Helical" evidence="1">
    <location>
        <begin position="100"/>
        <end position="120"/>
    </location>
</feature>
<dbReference type="EMBL" id="CP144696">
    <property type="protein sequence ID" value="WVZ11990.1"/>
    <property type="molecule type" value="Genomic_DNA"/>
</dbReference>
<dbReference type="Proteomes" id="UP001374535">
    <property type="component" value="Chromosome 5"/>
</dbReference>
<sequence length="121" mass="13764">VRTTLSLFICTSFFATSCWSCCHFFLFSFASLPLSCLYSFNVLAERNVLSGDFHAFLRSLGIRSLLVYIVRGEWIWFVDLFSLLLLLFCGFLMPSFSYGGVHLVGIGILFNFHVLLQNVLV</sequence>
<keyword evidence="1" id="KW-0812">Transmembrane</keyword>
<evidence type="ECO:0000256" key="1">
    <source>
        <dbReference type="SAM" id="Phobius"/>
    </source>
</evidence>
<dbReference type="AlphaFoldDB" id="A0AAQ3NLF5"/>
<evidence type="ECO:0000313" key="3">
    <source>
        <dbReference type="Proteomes" id="UP001374535"/>
    </source>
</evidence>
<proteinExistence type="predicted"/>
<keyword evidence="1" id="KW-0472">Membrane</keyword>
<evidence type="ECO:0000313" key="2">
    <source>
        <dbReference type="EMBL" id="WVZ11990.1"/>
    </source>
</evidence>
<name>A0AAQ3NLF5_VIGMU</name>
<accession>A0AAQ3NLF5</accession>
<gene>
    <name evidence="2" type="ORF">V8G54_016520</name>
</gene>
<keyword evidence="1" id="KW-1133">Transmembrane helix</keyword>
<reference evidence="2 3" key="1">
    <citation type="journal article" date="2023" name="Life. Sci Alliance">
        <title>Evolutionary insights into 3D genome organization and epigenetic landscape of Vigna mungo.</title>
        <authorList>
            <person name="Junaid A."/>
            <person name="Singh B."/>
            <person name="Bhatia S."/>
        </authorList>
    </citation>
    <scope>NUCLEOTIDE SEQUENCE [LARGE SCALE GENOMIC DNA]</scope>
    <source>
        <strain evidence="2">Urdbean</strain>
    </source>
</reference>
<keyword evidence="3" id="KW-1185">Reference proteome</keyword>
<feature type="non-terminal residue" evidence="2">
    <location>
        <position position="1"/>
    </location>
</feature>
<protein>
    <submittedName>
        <fullName evidence="2">Uncharacterized protein</fullName>
    </submittedName>
</protein>
<organism evidence="2 3">
    <name type="scientific">Vigna mungo</name>
    <name type="common">Black gram</name>
    <name type="synonym">Phaseolus mungo</name>
    <dbReference type="NCBI Taxonomy" id="3915"/>
    <lineage>
        <taxon>Eukaryota</taxon>
        <taxon>Viridiplantae</taxon>
        <taxon>Streptophyta</taxon>
        <taxon>Embryophyta</taxon>
        <taxon>Tracheophyta</taxon>
        <taxon>Spermatophyta</taxon>
        <taxon>Magnoliopsida</taxon>
        <taxon>eudicotyledons</taxon>
        <taxon>Gunneridae</taxon>
        <taxon>Pentapetalae</taxon>
        <taxon>rosids</taxon>
        <taxon>fabids</taxon>
        <taxon>Fabales</taxon>
        <taxon>Fabaceae</taxon>
        <taxon>Papilionoideae</taxon>
        <taxon>50 kb inversion clade</taxon>
        <taxon>NPAAA clade</taxon>
        <taxon>indigoferoid/millettioid clade</taxon>
        <taxon>Phaseoleae</taxon>
        <taxon>Vigna</taxon>
    </lineage>
</organism>
<feature type="transmembrane region" description="Helical" evidence="1">
    <location>
        <begin position="74"/>
        <end position="93"/>
    </location>
</feature>